<reference evidence="2" key="1">
    <citation type="journal article" date="2022" name="bioRxiv">
        <title>Sequencing and chromosome-scale assembly of the giantPleurodeles waltlgenome.</title>
        <authorList>
            <person name="Brown T."/>
            <person name="Elewa A."/>
            <person name="Iarovenko S."/>
            <person name="Subramanian E."/>
            <person name="Araus A.J."/>
            <person name="Petzold A."/>
            <person name="Susuki M."/>
            <person name="Suzuki K.-i.T."/>
            <person name="Hayashi T."/>
            <person name="Toyoda A."/>
            <person name="Oliveira C."/>
            <person name="Osipova E."/>
            <person name="Leigh N.D."/>
            <person name="Simon A."/>
            <person name="Yun M.H."/>
        </authorList>
    </citation>
    <scope>NUCLEOTIDE SEQUENCE</scope>
    <source>
        <strain evidence="2">20211129_DDA</strain>
        <tissue evidence="2">Liver</tissue>
    </source>
</reference>
<accession>A0AAV7UPD3</accession>
<name>A0AAV7UPD3_PLEWA</name>
<protein>
    <submittedName>
        <fullName evidence="2">Uncharacterized protein</fullName>
    </submittedName>
</protein>
<dbReference type="EMBL" id="JANPWB010000005">
    <property type="protein sequence ID" value="KAJ1190241.1"/>
    <property type="molecule type" value="Genomic_DNA"/>
</dbReference>
<organism evidence="2 3">
    <name type="scientific">Pleurodeles waltl</name>
    <name type="common">Iberian ribbed newt</name>
    <dbReference type="NCBI Taxonomy" id="8319"/>
    <lineage>
        <taxon>Eukaryota</taxon>
        <taxon>Metazoa</taxon>
        <taxon>Chordata</taxon>
        <taxon>Craniata</taxon>
        <taxon>Vertebrata</taxon>
        <taxon>Euteleostomi</taxon>
        <taxon>Amphibia</taxon>
        <taxon>Batrachia</taxon>
        <taxon>Caudata</taxon>
        <taxon>Salamandroidea</taxon>
        <taxon>Salamandridae</taxon>
        <taxon>Pleurodelinae</taxon>
        <taxon>Pleurodeles</taxon>
    </lineage>
</organism>
<sequence>MYPMLMCTSQGQAADLGAPGAAECGAEGRAWGARSWCRKEDEHRVSRSRAARAKLAVPGAGHRVSEGRDRAAQSSPGRGSCPHELLCVKAFLADRLRGLLPARRCALPMGPGRLG</sequence>
<dbReference type="AlphaFoldDB" id="A0AAV7UPD3"/>
<dbReference type="Proteomes" id="UP001066276">
    <property type="component" value="Chromosome 3_1"/>
</dbReference>
<evidence type="ECO:0000313" key="3">
    <source>
        <dbReference type="Proteomes" id="UP001066276"/>
    </source>
</evidence>
<gene>
    <name evidence="2" type="ORF">NDU88_006979</name>
</gene>
<feature type="region of interest" description="Disordered" evidence="1">
    <location>
        <begin position="48"/>
        <end position="81"/>
    </location>
</feature>
<proteinExistence type="predicted"/>
<evidence type="ECO:0000313" key="2">
    <source>
        <dbReference type="EMBL" id="KAJ1190241.1"/>
    </source>
</evidence>
<keyword evidence="3" id="KW-1185">Reference proteome</keyword>
<comment type="caution">
    <text evidence="2">The sequence shown here is derived from an EMBL/GenBank/DDBJ whole genome shotgun (WGS) entry which is preliminary data.</text>
</comment>
<evidence type="ECO:0000256" key="1">
    <source>
        <dbReference type="SAM" id="MobiDB-lite"/>
    </source>
</evidence>